<organism evidence="2 3">
    <name type="scientific">Arsenicitalea aurantiaca</name>
    <dbReference type="NCBI Taxonomy" id="1783274"/>
    <lineage>
        <taxon>Bacteria</taxon>
        <taxon>Pseudomonadati</taxon>
        <taxon>Pseudomonadota</taxon>
        <taxon>Alphaproteobacteria</taxon>
        <taxon>Hyphomicrobiales</taxon>
        <taxon>Devosiaceae</taxon>
        <taxon>Arsenicitalea</taxon>
    </lineage>
</organism>
<comment type="caution">
    <text evidence="2">The sequence shown here is derived from an EMBL/GenBank/DDBJ whole genome shotgun (WGS) entry which is preliminary data.</text>
</comment>
<reference evidence="2 3" key="1">
    <citation type="journal article" date="2016" name="Int. J. Syst. Evol. Microbiol.">
        <title>Arsenicitalea aurantiaca gen. nov., sp. nov., a new member of the family Hyphomicrobiaceae, isolated from high-arsenic sediment.</title>
        <authorList>
            <person name="Mu Y."/>
            <person name="Zhou L."/>
            <person name="Zeng X.C."/>
            <person name="Liu L."/>
            <person name="Pan Y."/>
            <person name="Chen X."/>
            <person name="Wang J."/>
            <person name="Li S."/>
            <person name="Li W.J."/>
            <person name="Wang Y."/>
        </authorList>
    </citation>
    <scope>NUCLEOTIDE SEQUENCE [LARGE SCALE GENOMIC DNA]</scope>
    <source>
        <strain evidence="2 3">42-50</strain>
    </source>
</reference>
<feature type="domain" description="BioF2-like acetyltransferase" evidence="1">
    <location>
        <begin position="176"/>
        <end position="322"/>
    </location>
</feature>
<keyword evidence="3" id="KW-1185">Reference proteome</keyword>
<dbReference type="Proteomes" id="UP000281547">
    <property type="component" value="Unassembled WGS sequence"/>
</dbReference>
<dbReference type="GO" id="GO:0016740">
    <property type="term" value="F:transferase activity"/>
    <property type="evidence" value="ECO:0007669"/>
    <property type="project" value="UniProtKB-KW"/>
</dbReference>
<dbReference type="AlphaFoldDB" id="A0A433XKH7"/>
<proteinExistence type="predicted"/>
<dbReference type="Pfam" id="PF13480">
    <property type="entry name" value="Acetyltransf_6"/>
    <property type="match status" value="1"/>
</dbReference>
<dbReference type="Gene3D" id="3.40.630.30">
    <property type="match status" value="1"/>
</dbReference>
<accession>A0A433XKH7</accession>
<dbReference type="EMBL" id="RZNJ01000001">
    <property type="protein sequence ID" value="RUT34592.1"/>
    <property type="molecule type" value="Genomic_DNA"/>
</dbReference>
<gene>
    <name evidence="2" type="ORF">EMQ25_01105</name>
</gene>
<dbReference type="OrthoDB" id="8109718at2"/>
<evidence type="ECO:0000259" key="1">
    <source>
        <dbReference type="Pfam" id="PF13480"/>
    </source>
</evidence>
<name>A0A433XKH7_9HYPH</name>
<protein>
    <submittedName>
        <fullName evidence="2">GNAT family N-acetyltransferase</fullName>
    </submittedName>
</protein>
<dbReference type="SUPFAM" id="SSF55729">
    <property type="entry name" value="Acyl-CoA N-acyltransferases (Nat)"/>
    <property type="match status" value="1"/>
</dbReference>
<sequence length="384" mass="43197">MNAIGPAERFDVSIVSDTAELPADWPRRAGEADCHVFQLAPYLALLARTMGRVDGRRLHFVSVRDESGAPLLFLALASWPVGPFRVLGFADFDVSDYNGPALDARAGAWSPERARALWQAIAARLPPHDFVTLEKMPETINGRINPLCLLGAVRDEEDGHGNDLRAGRAAVMARQSQVKTTQRVIRKLEREAGLRLVIAETEAERTRFIKAAIAHKQRRFDETKLGGFHAEPEKRAFFEEGTEALAEAGLLHFAALEIGGEIAATSWNLVLGRRLYAMMLGFDDGQWSRFGPSRLLNFLLLERLLEEGFDFYDLGVGDEAYKVGQCETAIALYRVRFATTARGRIYQTLAETRERLRRTRAWQRLREAKWHVKTALRRRGALRS</sequence>
<dbReference type="RefSeq" id="WP_127186711.1">
    <property type="nucleotide sequence ID" value="NZ_RZNJ01000001.1"/>
</dbReference>
<evidence type="ECO:0000313" key="2">
    <source>
        <dbReference type="EMBL" id="RUT34592.1"/>
    </source>
</evidence>
<evidence type="ECO:0000313" key="3">
    <source>
        <dbReference type="Proteomes" id="UP000281547"/>
    </source>
</evidence>
<dbReference type="InterPro" id="IPR038740">
    <property type="entry name" value="BioF2-like_GNAT_dom"/>
</dbReference>
<dbReference type="InterPro" id="IPR016181">
    <property type="entry name" value="Acyl_CoA_acyltransferase"/>
</dbReference>
<keyword evidence="2" id="KW-0808">Transferase</keyword>